<keyword evidence="1" id="KW-0175">Coiled coil</keyword>
<evidence type="ECO:0000313" key="2">
    <source>
        <dbReference type="EMBL" id="MUM71464.1"/>
    </source>
</evidence>
<evidence type="ECO:0000256" key="1">
    <source>
        <dbReference type="SAM" id="Coils"/>
    </source>
</evidence>
<organism evidence="2 3">
    <name type="scientific">Escherichia coli</name>
    <dbReference type="NCBI Taxonomy" id="562"/>
    <lineage>
        <taxon>Bacteria</taxon>
        <taxon>Pseudomonadati</taxon>
        <taxon>Pseudomonadota</taxon>
        <taxon>Gammaproteobacteria</taxon>
        <taxon>Enterobacterales</taxon>
        <taxon>Enterobacteriaceae</taxon>
        <taxon>Escherichia</taxon>
    </lineage>
</organism>
<dbReference type="Pfam" id="PF11056">
    <property type="entry name" value="UvsY"/>
    <property type="match status" value="1"/>
</dbReference>
<reference evidence="2 3" key="1">
    <citation type="submission" date="2019-11" db="EMBL/GenBank/DDBJ databases">
        <title>Whole genome sequence analysis of environmental Escherichia coli from the feces of straw-necked ibis (Threskiornis spinicollis) nesting on inland wetlands.</title>
        <authorList>
            <person name="Wyrsch E.R."/>
            <person name="Roy Chowdhury P."/>
            <person name="Wallis L."/>
            <person name="Cummins M.L."/>
            <person name="Zingali T."/>
            <person name="Brandis K.J."/>
            <person name="Djordjevic S.P."/>
        </authorList>
    </citation>
    <scope>NUCLEOTIDE SEQUENCE [LARGE SCALE GENOMIC DNA]</scope>
    <source>
        <strain evidence="2 3">IBS12</strain>
    </source>
</reference>
<comment type="caution">
    <text evidence="2">The sequence shown here is derived from an EMBL/GenBank/DDBJ whole genome shotgun (WGS) entry which is preliminary data.</text>
</comment>
<name>A0AAJ2Y3E8_ECOLX</name>
<sequence>MMKPWHWIIKDDKSKIIEMIEFFNKEVEEARREVKKIGIIEKIAQEIPGWHETRLSQLQELEAVLEMLEIEMRQVQAEKFKYFLEGYRRALSSSDCKKYVEGDKDVCELAELINEVSYIRNTYSSIVKSLEMKAFQLNNIVRLRAAGIEDARLE</sequence>
<feature type="coiled-coil region" evidence="1">
    <location>
        <begin position="13"/>
        <end position="78"/>
    </location>
</feature>
<protein>
    <submittedName>
        <fullName evidence="2">Uncharacterized protein</fullName>
    </submittedName>
</protein>
<gene>
    <name evidence="2" type="ORF">GNZ05_04715</name>
</gene>
<evidence type="ECO:0000313" key="3">
    <source>
        <dbReference type="Proteomes" id="UP000490727"/>
    </source>
</evidence>
<dbReference type="InterPro" id="IPR021289">
    <property type="entry name" value="UvsY"/>
</dbReference>
<proteinExistence type="predicted"/>
<dbReference type="Proteomes" id="UP000490727">
    <property type="component" value="Unassembled WGS sequence"/>
</dbReference>
<dbReference type="AlphaFoldDB" id="A0AAJ2Y3E8"/>
<accession>A0AAJ2Y3E8</accession>
<dbReference type="EMBL" id="WOET01000003">
    <property type="protein sequence ID" value="MUM71464.1"/>
    <property type="molecule type" value="Genomic_DNA"/>
</dbReference>